<evidence type="ECO:0000313" key="5">
    <source>
        <dbReference type="Proteomes" id="UP000660110"/>
    </source>
</evidence>
<dbReference type="GO" id="GO:0004789">
    <property type="term" value="F:thiamine-phosphate diphosphorylase activity"/>
    <property type="evidence" value="ECO:0007669"/>
    <property type="project" value="TreeGrafter"/>
</dbReference>
<dbReference type="GO" id="GO:0005737">
    <property type="term" value="C:cytoplasm"/>
    <property type="evidence" value="ECO:0007669"/>
    <property type="project" value="TreeGrafter"/>
</dbReference>
<evidence type="ECO:0000256" key="1">
    <source>
        <dbReference type="ARBA" id="ARBA00004948"/>
    </source>
</evidence>
<dbReference type="SUPFAM" id="SSF51391">
    <property type="entry name" value="Thiamin phosphate synthase"/>
    <property type="match status" value="1"/>
</dbReference>
<keyword evidence="2" id="KW-0784">Thiamine biosynthesis</keyword>
<protein>
    <submittedName>
        <fullName evidence="4">Thiazole tautomerase</fullName>
    </submittedName>
</protein>
<dbReference type="Gene3D" id="3.20.20.70">
    <property type="entry name" value="Aldolase class I"/>
    <property type="match status" value="1"/>
</dbReference>
<dbReference type="CDD" id="cd00564">
    <property type="entry name" value="TMP_TenI"/>
    <property type="match status" value="1"/>
</dbReference>
<accession>A0A917EWN5</accession>
<comment type="pathway">
    <text evidence="1">Cofactor biosynthesis; thiamine diphosphate biosynthesis.</text>
</comment>
<dbReference type="InterPro" id="IPR036206">
    <property type="entry name" value="ThiamineP_synth_sf"/>
</dbReference>
<dbReference type="Proteomes" id="UP000660110">
    <property type="component" value="Unassembled WGS sequence"/>
</dbReference>
<dbReference type="InterPro" id="IPR022998">
    <property type="entry name" value="ThiamineP_synth_TenI"/>
</dbReference>
<comment type="caution">
    <text evidence="4">The sequence shown here is derived from an EMBL/GenBank/DDBJ whole genome shotgun (WGS) entry which is preliminary data.</text>
</comment>
<organism evidence="4 5">
    <name type="scientific">Halobacillus andaensis</name>
    <dbReference type="NCBI Taxonomy" id="1176239"/>
    <lineage>
        <taxon>Bacteria</taxon>
        <taxon>Bacillati</taxon>
        <taxon>Bacillota</taxon>
        <taxon>Bacilli</taxon>
        <taxon>Bacillales</taxon>
        <taxon>Bacillaceae</taxon>
        <taxon>Halobacillus</taxon>
    </lineage>
</organism>
<dbReference type="EMBL" id="BMEL01000003">
    <property type="protein sequence ID" value="GGF27369.1"/>
    <property type="molecule type" value="Genomic_DNA"/>
</dbReference>
<evidence type="ECO:0000259" key="3">
    <source>
        <dbReference type="Pfam" id="PF02581"/>
    </source>
</evidence>
<dbReference type="InterPro" id="IPR013785">
    <property type="entry name" value="Aldolase_TIM"/>
</dbReference>
<feature type="domain" description="Thiamine phosphate synthase/TenI" evidence="3">
    <location>
        <begin position="4"/>
        <end position="179"/>
    </location>
</feature>
<keyword evidence="5" id="KW-1185">Reference proteome</keyword>
<evidence type="ECO:0000313" key="4">
    <source>
        <dbReference type="EMBL" id="GGF27369.1"/>
    </source>
</evidence>
<reference evidence="4" key="1">
    <citation type="journal article" date="2014" name="Int. J. Syst. Evol. Microbiol.">
        <title>Complete genome sequence of Corynebacterium casei LMG S-19264T (=DSM 44701T), isolated from a smear-ripened cheese.</title>
        <authorList>
            <consortium name="US DOE Joint Genome Institute (JGI-PGF)"/>
            <person name="Walter F."/>
            <person name="Albersmeier A."/>
            <person name="Kalinowski J."/>
            <person name="Ruckert C."/>
        </authorList>
    </citation>
    <scope>NUCLEOTIDE SEQUENCE</scope>
    <source>
        <strain evidence="4">CGMCC 1.12153</strain>
    </source>
</reference>
<proteinExistence type="predicted"/>
<reference evidence="4" key="2">
    <citation type="submission" date="2020-09" db="EMBL/GenBank/DDBJ databases">
        <authorList>
            <person name="Sun Q."/>
            <person name="Zhou Y."/>
        </authorList>
    </citation>
    <scope>NUCLEOTIDE SEQUENCE</scope>
    <source>
        <strain evidence="4">CGMCC 1.12153</strain>
    </source>
</reference>
<dbReference type="Pfam" id="PF02581">
    <property type="entry name" value="TMP-TENI"/>
    <property type="match status" value="1"/>
</dbReference>
<dbReference type="PANTHER" id="PTHR20857:SF22">
    <property type="entry name" value="THIAZOLE TAUTOMERASE"/>
    <property type="match status" value="1"/>
</dbReference>
<dbReference type="RefSeq" id="WP_188378125.1">
    <property type="nucleotide sequence ID" value="NZ_BMEL01000003.1"/>
</dbReference>
<dbReference type="GO" id="GO:0009228">
    <property type="term" value="P:thiamine biosynthetic process"/>
    <property type="evidence" value="ECO:0007669"/>
    <property type="project" value="UniProtKB-KW"/>
</dbReference>
<sequence>MRLTAVTNGQLDETRLRKVLKEITPFVDAILVREKQKPPQEYLALVKALIADGIPKEKLWIHSRTDIACMTGVHHLHLPEKGVTVREVKESYPFLKVGQAVHSLSAAKQAEEEGADYVMFGHIFPTDSKKGRKARGVEELKEVTSTLCIPVIAIGGITIERMKDLHAAHAKGAAVMSGIINAAAPAEAVRQYQKEAKA</sequence>
<evidence type="ECO:0000256" key="2">
    <source>
        <dbReference type="ARBA" id="ARBA00022977"/>
    </source>
</evidence>
<name>A0A917EWN5_HALAA</name>
<gene>
    <name evidence="4" type="primary">tenI</name>
    <name evidence="4" type="ORF">GCM10010954_28040</name>
</gene>
<dbReference type="AlphaFoldDB" id="A0A917EWN5"/>
<dbReference type="PANTHER" id="PTHR20857">
    <property type="entry name" value="THIAMINE-PHOSPHATE PYROPHOSPHORYLASE"/>
    <property type="match status" value="1"/>
</dbReference>